<dbReference type="InterPro" id="IPR000644">
    <property type="entry name" value="CBS_dom"/>
</dbReference>
<dbReference type="CDD" id="cd04629">
    <property type="entry name" value="CBS_pair_bac"/>
    <property type="match status" value="1"/>
</dbReference>
<dbReference type="EMBL" id="JACYTR010000017">
    <property type="protein sequence ID" value="MBD8526122.1"/>
    <property type="molecule type" value="Genomic_DNA"/>
</dbReference>
<evidence type="ECO:0000256" key="2">
    <source>
        <dbReference type="PROSITE-ProRule" id="PRU00703"/>
    </source>
</evidence>
<evidence type="ECO:0000256" key="1">
    <source>
        <dbReference type="ARBA" id="ARBA00023122"/>
    </source>
</evidence>
<protein>
    <submittedName>
        <fullName evidence="4">CBS domain-containing protein</fullName>
    </submittedName>
</protein>
<evidence type="ECO:0000313" key="5">
    <source>
        <dbReference type="Proteomes" id="UP000613768"/>
    </source>
</evidence>
<dbReference type="InterPro" id="IPR044729">
    <property type="entry name" value="CBS_bac"/>
</dbReference>
<dbReference type="SMART" id="SM00116">
    <property type="entry name" value="CBS"/>
    <property type="match status" value="2"/>
</dbReference>
<sequence>MSTSPRSPKVRNYMATRLVTLSPTMEINRAMHILLEQQLSGAPVLDQAQRLVGVLSSKDCLKAVLNASYYQELGGTVADYMSTEVETLPADLDLVDAARHFLNSHFRRFPVLEEGRVIGQISRADLLRALLQNWSD</sequence>
<dbReference type="Proteomes" id="UP000613768">
    <property type="component" value="Unassembled WGS sequence"/>
</dbReference>
<proteinExistence type="predicted"/>
<dbReference type="InterPro" id="IPR046342">
    <property type="entry name" value="CBS_dom_sf"/>
</dbReference>
<dbReference type="RefSeq" id="WP_192029544.1">
    <property type="nucleotide sequence ID" value="NZ_JACYTR010000017.1"/>
</dbReference>
<dbReference type="InterPro" id="IPR051257">
    <property type="entry name" value="Diverse_CBS-Domain"/>
</dbReference>
<comment type="caution">
    <text evidence="4">The sequence shown here is derived from an EMBL/GenBank/DDBJ whole genome shotgun (WGS) entry which is preliminary data.</text>
</comment>
<dbReference type="PANTHER" id="PTHR43080">
    <property type="entry name" value="CBS DOMAIN-CONTAINING PROTEIN CBSX3, MITOCHONDRIAL"/>
    <property type="match status" value="1"/>
</dbReference>
<evidence type="ECO:0000259" key="3">
    <source>
        <dbReference type="PROSITE" id="PS51371"/>
    </source>
</evidence>
<dbReference type="Pfam" id="PF00571">
    <property type="entry name" value="CBS"/>
    <property type="match status" value="2"/>
</dbReference>
<dbReference type="Gene3D" id="3.10.580.10">
    <property type="entry name" value="CBS-domain"/>
    <property type="match status" value="1"/>
</dbReference>
<accession>A0AAW3ZLR8</accession>
<gene>
    <name evidence="4" type="ORF">IFO71_10275</name>
</gene>
<keyword evidence="1 2" id="KW-0129">CBS domain</keyword>
<dbReference type="PROSITE" id="PS51371">
    <property type="entry name" value="CBS"/>
    <property type="match status" value="2"/>
</dbReference>
<feature type="domain" description="CBS" evidence="3">
    <location>
        <begin position="81"/>
        <end position="136"/>
    </location>
</feature>
<dbReference type="SUPFAM" id="SSF54631">
    <property type="entry name" value="CBS-domain pair"/>
    <property type="match status" value="1"/>
</dbReference>
<feature type="domain" description="CBS" evidence="3">
    <location>
        <begin position="14"/>
        <end position="72"/>
    </location>
</feature>
<keyword evidence="5" id="KW-1185">Reference proteome</keyword>
<reference evidence="4 5" key="1">
    <citation type="submission" date="2020-09" db="EMBL/GenBank/DDBJ databases">
        <title>Pseudoxanthomonas sp. CAU 1598 isolated from sand of Yaerae Beach.</title>
        <authorList>
            <person name="Kim W."/>
        </authorList>
    </citation>
    <scope>NUCLEOTIDE SEQUENCE [LARGE SCALE GENOMIC DNA]</scope>
    <source>
        <strain evidence="4 5">CAU 1598</strain>
    </source>
</reference>
<dbReference type="AlphaFoldDB" id="A0AAW3ZLR8"/>
<name>A0AAW3ZLR8_9GAMM</name>
<evidence type="ECO:0000313" key="4">
    <source>
        <dbReference type="EMBL" id="MBD8526122.1"/>
    </source>
</evidence>
<dbReference type="PANTHER" id="PTHR43080:SF26">
    <property type="entry name" value="REGULATORY PROTEIN"/>
    <property type="match status" value="1"/>
</dbReference>
<organism evidence="4 5">
    <name type="scientific">Pseudomarimonas arenosa</name>
    <dbReference type="NCBI Taxonomy" id="2774145"/>
    <lineage>
        <taxon>Bacteria</taxon>
        <taxon>Pseudomonadati</taxon>
        <taxon>Pseudomonadota</taxon>
        <taxon>Gammaproteobacteria</taxon>
        <taxon>Lysobacterales</taxon>
        <taxon>Lysobacteraceae</taxon>
        <taxon>Pseudomarimonas</taxon>
    </lineage>
</organism>